<dbReference type="PATRIC" id="fig|1184267.3.peg.2010"/>
<dbReference type="SUPFAM" id="SSF52540">
    <property type="entry name" value="P-loop containing nucleoside triphosphate hydrolases"/>
    <property type="match status" value="1"/>
</dbReference>
<dbReference type="GO" id="GO:0022857">
    <property type="term" value="F:transmembrane transporter activity"/>
    <property type="evidence" value="ECO:0007669"/>
    <property type="project" value="TreeGrafter"/>
</dbReference>
<sequence length="182" mass="20065">MLEVQNISIRSLENFSYSHPQNTQTLVLGASGSGKSTLLQVIQGHLPVSAGNVLNKFSQTGMIYQDLNLISHLSAHENAFLVLSTPQLAVFQQLVTSLGILQLHRPVKTMSMGERQRVSVAIALAHQPDLLLADEPTSHLDPEMALKTLEIILKHSKSLILVSHDHHFKSHFSKIVEIGNLK</sequence>
<dbReference type="PANTHER" id="PTHR24220">
    <property type="entry name" value="IMPORT ATP-BINDING PROTEIN"/>
    <property type="match status" value="1"/>
</dbReference>
<evidence type="ECO:0000256" key="2">
    <source>
        <dbReference type="ARBA" id="ARBA00022840"/>
    </source>
</evidence>
<feature type="domain" description="ABC transporter" evidence="3">
    <location>
        <begin position="2"/>
        <end position="181"/>
    </location>
</feature>
<proteinExistence type="predicted"/>
<dbReference type="RefSeq" id="WP_015470691.1">
    <property type="nucleotide sequence ID" value="NC_020813.1"/>
</dbReference>
<dbReference type="GO" id="GO:0005524">
    <property type="term" value="F:ATP binding"/>
    <property type="evidence" value="ECO:0007669"/>
    <property type="project" value="UniProtKB-KW"/>
</dbReference>
<dbReference type="InterPro" id="IPR003593">
    <property type="entry name" value="AAA+_ATPase"/>
</dbReference>
<dbReference type="GO" id="GO:0005886">
    <property type="term" value="C:plasma membrane"/>
    <property type="evidence" value="ECO:0007669"/>
    <property type="project" value="TreeGrafter"/>
</dbReference>
<dbReference type="Proteomes" id="UP000012040">
    <property type="component" value="Chromosome"/>
</dbReference>
<dbReference type="eggNOG" id="COG1136">
    <property type="taxonomic scope" value="Bacteria"/>
</dbReference>
<dbReference type="Pfam" id="PF00005">
    <property type="entry name" value="ABC_tran"/>
    <property type="match status" value="1"/>
</dbReference>
<keyword evidence="5" id="KW-1185">Reference proteome</keyword>
<dbReference type="Gene3D" id="3.40.50.300">
    <property type="entry name" value="P-loop containing nucleotide triphosphate hydrolases"/>
    <property type="match status" value="2"/>
</dbReference>
<dbReference type="KEGG" id="bex:A11Q_1985"/>
<organism evidence="4 5">
    <name type="scientific">Pseudobdellovibrio exovorus JSS</name>
    <dbReference type="NCBI Taxonomy" id="1184267"/>
    <lineage>
        <taxon>Bacteria</taxon>
        <taxon>Pseudomonadati</taxon>
        <taxon>Bdellovibrionota</taxon>
        <taxon>Bdellovibrionia</taxon>
        <taxon>Bdellovibrionales</taxon>
        <taxon>Pseudobdellovibrionaceae</taxon>
        <taxon>Pseudobdellovibrio</taxon>
    </lineage>
</organism>
<dbReference type="InterPro" id="IPR003439">
    <property type="entry name" value="ABC_transporter-like_ATP-bd"/>
</dbReference>
<evidence type="ECO:0000313" key="4">
    <source>
        <dbReference type="EMBL" id="AGH96201.1"/>
    </source>
</evidence>
<dbReference type="SMART" id="SM00382">
    <property type="entry name" value="AAA"/>
    <property type="match status" value="1"/>
</dbReference>
<evidence type="ECO:0000259" key="3">
    <source>
        <dbReference type="PROSITE" id="PS50893"/>
    </source>
</evidence>
<evidence type="ECO:0000256" key="1">
    <source>
        <dbReference type="ARBA" id="ARBA00022741"/>
    </source>
</evidence>
<dbReference type="EMBL" id="CP003537">
    <property type="protein sequence ID" value="AGH96201.1"/>
    <property type="molecule type" value="Genomic_DNA"/>
</dbReference>
<gene>
    <name evidence="4" type="ORF">A11Q_1985</name>
</gene>
<dbReference type="HOGENOM" id="CLU_000604_1_22_7"/>
<dbReference type="STRING" id="1184267.A11Q_1985"/>
<dbReference type="GO" id="GO:0016887">
    <property type="term" value="F:ATP hydrolysis activity"/>
    <property type="evidence" value="ECO:0007669"/>
    <property type="project" value="InterPro"/>
</dbReference>
<accession>M4VDT4</accession>
<dbReference type="AlphaFoldDB" id="M4VDT4"/>
<dbReference type="OrthoDB" id="9802264at2"/>
<reference evidence="4 5" key="1">
    <citation type="journal article" date="2013" name="ISME J.">
        <title>By their genes ye shall know them: genomic signatures of predatory bacteria.</title>
        <authorList>
            <person name="Pasternak Z."/>
            <person name="Pietrokovski S."/>
            <person name="Rotem O."/>
            <person name="Gophna U."/>
            <person name="Lurie-Weinberger M.N."/>
            <person name="Jurkevitch E."/>
        </authorList>
    </citation>
    <scope>NUCLEOTIDE SEQUENCE [LARGE SCALE GENOMIC DNA]</scope>
    <source>
        <strain evidence="4 5">JSS</strain>
    </source>
</reference>
<keyword evidence="2" id="KW-0067">ATP-binding</keyword>
<evidence type="ECO:0000313" key="5">
    <source>
        <dbReference type="Proteomes" id="UP000012040"/>
    </source>
</evidence>
<protein>
    <recommendedName>
        <fullName evidence="3">ABC transporter domain-containing protein</fullName>
    </recommendedName>
</protein>
<dbReference type="InterPro" id="IPR027417">
    <property type="entry name" value="P-loop_NTPase"/>
</dbReference>
<name>M4VDT4_9BACT</name>
<dbReference type="PROSITE" id="PS50893">
    <property type="entry name" value="ABC_TRANSPORTER_2"/>
    <property type="match status" value="1"/>
</dbReference>
<dbReference type="InterPro" id="IPR015854">
    <property type="entry name" value="ABC_transpr_LolD-like"/>
</dbReference>
<keyword evidence="1" id="KW-0547">Nucleotide-binding</keyword>